<dbReference type="EMBL" id="BAAAJX010000020">
    <property type="protein sequence ID" value="GAA1494987.1"/>
    <property type="molecule type" value="Genomic_DNA"/>
</dbReference>
<evidence type="ECO:0000313" key="3">
    <source>
        <dbReference type="Proteomes" id="UP001501742"/>
    </source>
</evidence>
<sequence length="224" mass="24299">MQDGYDDSGGTVSRQALGALGSALVPSALATRLEAHPDSQRAFRAARHSFIDGSRIDMGALASSLGVDRTSLFRWVGNRDQLLSEILWSLAVPTLDAAGRAAAPSGAERIVDVLDRFTADLIRAPYFRAFLTREPARALRLLTTTDSDVQRRFVAVVASLIETERAAGVFDPAPLSPEELGRLLVRVSESFTYADLISGETPDPERARTTFEYILRPVQHGSDG</sequence>
<protein>
    <submittedName>
        <fullName evidence="2">QsdR family transcriptional regulator</fullName>
    </submittedName>
</protein>
<name>A0ABN1ZHC5_9MICO</name>
<keyword evidence="3" id="KW-1185">Reference proteome</keyword>
<accession>A0ABN1ZHC5</accession>
<dbReference type="SUPFAM" id="SSF48498">
    <property type="entry name" value="Tetracyclin repressor-like, C-terminal domain"/>
    <property type="match status" value="1"/>
</dbReference>
<feature type="domain" description="QsdR TetR regulatory C-terminal" evidence="1">
    <location>
        <begin position="105"/>
        <end position="216"/>
    </location>
</feature>
<organism evidence="2 3">
    <name type="scientific">Curtobacterium herbarum</name>
    <dbReference type="NCBI Taxonomy" id="150122"/>
    <lineage>
        <taxon>Bacteria</taxon>
        <taxon>Bacillati</taxon>
        <taxon>Actinomycetota</taxon>
        <taxon>Actinomycetes</taxon>
        <taxon>Micrococcales</taxon>
        <taxon>Microbacteriaceae</taxon>
        <taxon>Curtobacterium</taxon>
    </lineage>
</organism>
<reference evidence="2 3" key="1">
    <citation type="journal article" date="2019" name="Int. J. Syst. Evol. Microbiol.">
        <title>The Global Catalogue of Microorganisms (GCM) 10K type strain sequencing project: providing services to taxonomists for standard genome sequencing and annotation.</title>
        <authorList>
            <consortium name="The Broad Institute Genomics Platform"/>
            <consortium name="The Broad Institute Genome Sequencing Center for Infectious Disease"/>
            <person name="Wu L."/>
            <person name="Ma J."/>
        </authorList>
    </citation>
    <scope>NUCLEOTIDE SEQUENCE [LARGE SCALE GENOMIC DNA]</scope>
    <source>
        <strain evidence="2 3">JCM 12140</strain>
    </source>
</reference>
<dbReference type="Pfam" id="PF18598">
    <property type="entry name" value="TetR_C_36"/>
    <property type="match status" value="1"/>
</dbReference>
<dbReference type="InterPro" id="IPR036271">
    <property type="entry name" value="Tet_transcr_reg_TetR-rel_C_sf"/>
</dbReference>
<dbReference type="Proteomes" id="UP001501742">
    <property type="component" value="Unassembled WGS sequence"/>
</dbReference>
<gene>
    <name evidence="2" type="ORF">GCM10009627_33330</name>
</gene>
<dbReference type="Gene3D" id="1.10.357.10">
    <property type="entry name" value="Tetracycline Repressor, domain 2"/>
    <property type="match status" value="1"/>
</dbReference>
<comment type="caution">
    <text evidence="2">The sequence shown here is derived from an EMBL/GenBank/DDBJ whole genome shotgun (WGS) entry which is preliminary data.</text>
</comment>
<dbReference type="InterPro" id="IPR041485">
    <property type="entry name" value="TetR_C_36"/>
</dbReference>
<evidence type="ECO:0000259" key="1">
    <source>
        <dbReference type="Pfam" id="PF18598"/>
    </source>
</evidence>
<evidence type="ECO:0000313" key="2">
    <source>
        <dbReference type="EMBL" id="GAA1494987.1"/>
    </source>
</evidence>
<proteinExistence type="predicted"/>